<gene>
    <name evidence="2" type="ORF">GUJ93_ZPchr0005g15819</name>
</gene>
<dbReference type="Proteomes" id="UP000729402">
    <property type="component" value="Unassembled WGS sequence"/>
</dbReference>
<evidence type="ECO:0000256" key="1">
    <source>
        <dbReference type="SAM" id="MobiDB-lite"/>
    </source>
</evidence>
<reference evidence="2" key="2">
    <citation type="submission" date="2021-02" db="EMBL/GenBank/DDBJ databases">
        <authorList>
            <person name="Kimball J.A."/>
            <person name="Haas M.W."/>
            <person name="Macchietto M."/>
            <person name="Kono T."/>
            <person name="Duquette J."/>
            <person name="Shao M."/>
        </authorList>
    </citation>
    <scope>NUCLEOTIDE SEQUENCE</scope>
    <source>
        <tissue evidence="2">Fresh leaf tissue</tissue>
    </source>
</reference>
<name>A0A8J5T3E5_ZIZPA</name>
<reference evidence="2" key="1">
    <citation type="journal article" date="2021" name="bioRxiv">
        <title>Whole Genome Assembly and Annotation of Northern Wild Rice, Zizania palustris L., Supports a Whole Genome Duplication in the Zizania Genus.</title>
        <authorList>
            <person name="Haas M."/>
            <person name="Kono T."/>
            <person name="Macchietto M."/>
            <person name="Millas R."/>
            <person name="McGilp L."/>
            <person name="Shao M."/>
            <person name="Duquette J."/>
            <person name="Hirsch C.N."/>
            <person name="Kimball J."/>
        </authorList>
    </citation>
    <scope>NUCLEOTIDE SEQUENCE</scope>
    <source>
        <tissue evidence="2">Fresh leaf tissue</tissue>
    </source>
</reference>
<comment type="caution">
    <text evidence="2">The sequence shown here is derived from an EMBL/GenBank/DDBJ whole genome shotgun (WGS) entry which is preliminary data.</text>
</comment>
<feature type="region of interest" description="Disordered" evidence="1">
    <location>
        <begin position="1"/>
        <end position="25"/>
    </location>
</feature>
<sequence>MPTPSKPCGKWNSTRSDQLPNLWESQRIQGRRSGFSIRSTLYGGVRTHAGAERWTPVRSARSSLRSHKVEHQADGNADASGAAAYLSLYSTASN</sequence>
<protein>
    <submittedName>
        <fullName evidence="2">Uncharacterized protein</fullName>
    </submittedName>
</protein>
<organism evidence="2 3">
    <name type="scientific">Zizania palustris</name>
    <name type="common">Northern wild rice</name>
    <dbReference type="NCBI Taxonomy" id="103762"/>
    <lineage>
        <taxon>Eukaryota</taxon>
        <taxon>Viridiplantae</taxon>
        <taxon>Streptophyta</taxon>
        <taxon>Embryophyta</taxon>
        <taxon>Tracheophyta</taxon>
        <taxon>Spermatophyta</taxon>
        <taxon>Magnoliopsida</taxon>
        <taxon>Liliopsida</taxon>
        <taxon>Poales</taxon>
        <taxon>Poaceae</taxon>
        <taxon>BOP clade</taxon>
        <taxon>Oryzoideae</taxon>
        <taxon>Oryzeae</taxon>
        <taxon>Zizaniinae</taxon>
        <taxon>Zizania</taxon>
    </lineage>
</organism>
<evidence type="ECO:0000313" key="2">
    <source>
        <dbReference type="EMBL" id="KAG8067314.1"/>
    </source>
</evidence>
<dbReference type="EMBL" id="JAAALK010000284">
    <property type="protein sequence ID" value="KAG8067314.1"/>
    <property type="molecule type" value="Genomic_DNA"/>
</dbReference>
<keyword evidence="3" id="KW-1185">Reference proteome</keyword>
<accession>A0A8J5T3E5</accession>
<feature type="compositionally biased region" description="Polar residues" evidence="1">
    <location>
        <begin position="11"/>
        <end position="25"/>
    </location>
</feature>
<proteinExistence type="predicted"/>
<dbReference type="AlphaFoldDB" id="A0A8J5T3E5"/>
<evidence type="ECO:0000313" key="3">
    <source>
        <dbReference type="Proteomes" id="UP000729402"/>
    </source>
</evidence>